<evidence type="ECO:0000256" key="1">
    <source>
        <dbReference type="SAM" id="MobiDB-lite"/>
    </source>
</evidence>
<reference evidence="2 3" key="1">
    <citation type="submission" date="2024-04" db="EMBL/GenBank/DDBJ databases">
        <authorList>
            <person name="Waldvogel A.-M."/>
            <person name="Schoenle A."/>
        </authorList>
    </citation>
    <scope>NUCLEOTIDE SEQUENCE [LARGE SCALE GENOMIC DNA]</scope>
</reference>
<dbReference type="EMBL" id="OZ035844">
    <property type="protein sequence ID" value="CAL1597807.1"/>
    <property type="molecule type" value="Genomic_DNA"/>
</dbReference>
<evidence type="ECO:0000313" key="3">
    <source>
        <dbReference type="Proteomes" id="UP001497482"/>
    </source>
</evidence>
<evidence type="ECO:0000313" key="2">
    <source>
        <dbReference type="EMBL" id="CAL1597807.1"/>
    </source>
</evidence>
<sequence length="123" mass="13230">MCPRRVQHLGSPKKKNKVLAEIRRYREKKPQTLAPWKMLTTVSSRTGDEASSDESRCKNKGKGKIQNDGIRSKGGGTFGGVRICASDDWKGGGTGTVELLLQAGLPLTLPRVALWLVKGGGGV</sequence>
<dbReference type="Proteomes" id="UP001497482">
    <property type="component" value="Chromosome 22"/>
</dbReference>
<feature type="region of interest" description="Disordered" evidence="1">
    <location>
        <begin position="40"/>
        <end position="71"/>
    </location>
</feature>
<dbReference type="AlphaFoldDB" id="A0AAV2LER3"/>
<name>A0AAV2LER3_KNICA</name>
<protein>
    <submittedName>
        <fullName evidence="2">Uncharacterized protein</fullName>
    </submittedName>
</protein>
<accession>A0AAV2LER3</accession>
<keyword evidence="3" id="KW-1185">Reference proteome</keyword>
<organism evidence="2 3">
    <name type="scientific">Knipowitschia caucasica</name>
    <name type="common">Caucasian dwarf goby</name>
    <name type="synonym">Pomatoschistus caucasicus</name>
    <dbReference type="NCBI Taxonomy" id="637954"/>
    <lineage>
        <taxon>Eukaryota</taxon>
        <taxon>Metazoa</taxon>
        <taxon>Chordata</taxon>
        <taxon>Craniata</taxon>
        <taxon>Vertebrata</taxon>
        <taxon>Euteleostomi</taxon>
        <taxon>Actinopterygii</taxon>
        <taxon>Neopterygii</taxon>
        <taxon>Teleostei</taxon>
        <taxon>Neoteleostei</taxon>
        <taxon>Acanthomorphata</taxon>
        <taxon>Gobiaria</taxon>
        <taxon>Gobiiformes</taxon>
        <taxon>Gobioidei</taxon>
        <taxon>Gobiidae</taxon>
        <taxon>Gobiinae</taxon>
        <taxon>Knipowitschia</taxon>
    </lineage>
</organism>
<gene>
    <name evidence="2" type="ORF">KC01_LOCUS26290</name>
</gene>
<proteinExistence type="predicted"/>